<dbReference type="PROSITE" id="PS50110">
    <property type="entry name" value="RESPONSE_REGULATORY"/>
    <property type="match status" value="1"/>
</dbReference>
<evidence type="ECO:0000313" key="4">
    <source>
        <dbReference type="EMBL" id="QDO95233.1"/>
    </source>
</evidence>
<dbReference type="Gene3D" id="2.40.50.1020">
    <property type="entry name" value="LytTr DNA-binding domain"/>
    <property type="match status" value="1"/>
</dbReference>
<dbReference type="InterPro" id="IPR007492">
    <property type="entry name" value="LytTR_DNA-bd_dom"/>
</dbReference>
<gene>
    <name evidence="4" type="ORF">FNB79_15050</name>
</gene>
<name>A0A516GUN1_9FLAO</name>
<proteinExistence type="predicted"/>
<evidence type="ECO:0000259" key="3">
    <source>
        <dbReference type="PROSITE" id="PS50930"/>
    </source>
</evidence>
<dbReference type="AlphaFoldDB" id="A0A516GUN1"/>
<feature type="domain" description="HTH LytTR-type" evidence="3">
    <location>
        <begin position="161"/>
        <end position="259"/>
    </location>
</feature>
<keyword evidence="5" id="KW-1185">Reference proteome</keyword>
<dbReference type="SUPFAM" id="SSF52172">
    <property type="entry name" value="CheY-like"/>
    <property type="match status" value="1"/>
</dbReference>
<dbReference type="SMART" id="SM00850">
    <property type="entry name" value="LytTR"/>
    <property type="match status" value="1"/>
</dbReference>
<dbReference type="InterPro" id="IPR046947">
    <property type="entry name" value="LytR-like"/>
</dbReference>
<dbReference type="PANTHER" id="PTHR37299:SF1">
    <property type="entry name" value="STAGE 0 SPORULATION PROTEIN A HOMOLOG"/>
    <property type="match status" value="1"/>
</dbReference>
<reference evidence="4 5" key="1">
    <citation type="submission" date="2019-07" db="EMBL/GenBank/DDBJ databases">
        <title>Genome sequencing for Formosa sp. PS13.</title>
        <authorList>
            <person name="Park S.-J."/>
        </authorList>
    </citation>
    <scope>NUCLEOTIDE SEQUENCE [LARGE SCALE GENOMIC DNA]</scope>
    <source>
        <strain evidence="4 5">PS13</strain>
    </source>
</reference>
<evidence type="ECO:0000256" key="1">
    <source>
        <dbReference type="PROSITE-ProRule" id="PRU00169"/>
    </source>
</evidence>
<evidence type="ECO:0000313" key="5">
    <source>
        <dbReference type="Proteomes" id="UP000319209"/>
    </source>
</evidence>
<dbReference type="PANTHER" id="PTHR37299">
    <property type="entry name" value="TRANSCRIPTIONAL REGULATOR-RELATED"/>
    <property type="match status" value="1"/>
</dbReference>
<dbReference type="GO" id="GO:0000156">
    <property type="term" value="F:phosphorelay response regulator activity"/>
    <property type="evidence" value="ECO:0007669"/>
    <property type="project" value="InterPro"/>
</dbReference>
<dbReference type="EMBL" id="CP041637">
    <property type="protein sequence ID" value="QDO95233.1"/>
    <property type="molecule type" value="Genomic_DNA"/>
</dbReference>
<feature type="modified residue" description="4-aspartylphosphate" evidence="1">
    <location>
        <position position="58"/>
    </location>
</feature>
<dbReference type="Proteomes" id="UP000319209">
    <property type="component" value="Chromosome"/>
</dbReference>
<dbReference type="Pfam" id="PF04397">
    <property type="entry name" value="LytTR"/>
    <property type="match status" value="1"/>
</dbReference>
<sequence>MKVNLVIIEDEPAIVRNLEFSINEIDSSIKIVKTLSSIKEAVKWLSTDVNQYDLLFMDIRLSDGLSFEIFETITILTPVIFITAYNDYALEAFKFNGIDYILKPFDNIQIKKALDKYENLSHSTRELSSSKMVELMNYFKKYGFHQEYKKSYLVHYQNKLIPLDIDKIHWFYTSQEITYAYTENGTKYTIDASLEKIQAEINPNQFYRANRQYIVQRKAIKDIDFYFNGRLVLNVLPKPQDKIIVSKAKATECKKWMDI</sequence>
<dbReference type="InterPro" id="IPR001789">
    <property type="entry name" value="Sig_transdc_resp-reg_receiver"/>
</dbReference>
<keyword evidence="1" id="KW-0597">Phosphoprotein</keyword>
<dbReference type="KEGG" id="fop:FNB79_15050"/>
<accession>A0A516GUN1</accession>
<organism evidence="4 5">
    <name type="scientific">Formosa sediminum</name>
    <dbReference type="NCBI Taxonomy" id="2594004"/>
    <lineage>
        <taxon>Bacteria</taxon>
        <taxon>Pseudomonadati</taxon>
        <taxon>Bacteroidota</taxon>
        <taxon>Flavobacteriia</taxon>
        <taxon>Flavobacteriales</taxon>
        <taxon>Flavobacteriaceae</taxon>
        <taxon>Formosa</taxon>
    </lineage>
</organism>
<feature type="domain" description="Response regulatory" evidence="2">
    <location>
        <begin position="4"/>
        <end position="118"/>
    </location>
</feature>
<dbReference type="PROSITE" id="PS50930">
    <property type="entry name" value="HTH_LYTTR"/>
    <property type="match status" value="1"/>
</dbReference>
<dbReference type="InterPro" id="IPR011006">
    <property type="entry name" value="CheY-like_superfamily"/>
</dbReference>
<evidence type="ECO:0000259" key="2">
    <source>
        <dbReference type="PROSITE" id="PS50110"/>
    </source>
</evidence>
<dbReference type="Pfam" id="PF00072">
    <property type="entry name" value="Response_reg"/>
    <property type="match status" value="1"/>
</dbReference>
<dbReference type="OrthoDB" id="2168082at2"/>
<protein>
    <submittedName>
        <fullName evidence="4">Response regulator transcription factor</fullName>
    </submittedName>
</protein>
<dbReference type="GO" id="GO:0003677">
    <property type="term" value="F:DNA binding"/>
    <property type="evidence" value="ECO:0007669"/>
    <property type="project" value="InterPro"/>
</dbReference>
<dbReference type="Gene3D" id="3.40.50.2300">
    <property type="match status" value="1"/>
</dbReference>
<dbReference type="SMART" id="SM00448">
    <property type="entry name" value="REC"/>
    <property type="match status" value="1"/>
</dbReference>